<protein>
    <submittedName>
        <fullName evidence="2">DUF192 domain-containing protein</fullName>
    </submittedName>
</protein>
<dbReference type="EMBL" id="JACTVA010000003">
    <property type="protein sequence ID" value="MBC9205731.1"/>
    <property type="molecule type" value="Genomic_DNA"/>
</dbReference>
<sequence>MRRRLFLALPALVAPILGAVTIPAAFAPQAQAQTGPQPRLPTEKLVIVTRDGTRHDFTVEMALNAEQQTVGLMFRPEVKPDEGMLFDWGAPRDSAMWMRNTITSLDMVFINADGSIRRIAERTVPLSLATVESRGPVRATLELAAGTAERLGLHPGDKVLQRIFGNAP</sequence>
<proteinExistence type="predicted"/>
<gene>
    <name evidence="2" type="ORF">IBL26_02705</name>
</gene>
<feature type="chain" id="PRO_5045131279" evidence="1">
    <location>
        <begin position="33"/>
        <end position="168"/>
    </location>
</feature>
<evidence type="ECO:0000256" key="1">
    <source>
        <dbReference type="SAM" id="SignalP"/>
    </source>
</evidence>
<name>A0ABR7RGP7_9PROT</name>
<keyword evidence="1" id="KW-0732">Signal</keyword>
<dbReference type="InterPro" id="IPR038695">
    <property type="entry name" value="Saro_0823-like_sf"/>
</dbReference>
<accession>A0ABR7RGP7</accession>
<dbReference type="PANTHER" id="PTHR37953">
    <property type="entry name" value="UPF0127 PROTEIN MJ1496"/>
    <property type="match status" value="1"/>
</dbReference>
<feature type="signal peptide" evidence="1">
    <location>
        <begin position="1"/>
        <end position="32"/>
    </location>
</feature>
<dbReference type="Pfam" id="PF02643">
    <property type="entry name" value="DUF192"/>
    <property type="match status" value="1"/>
</dbReference>
<keyword evidence="3" id="KW-1185">Reference proteome</keyword>
<dbReference type="InterPro" id="IPR003795">
    <property type="entry name" value="DUF192"/>
</dbReference>
<dbReference type="RefSeq" id="WP_187782908.1">
    <property type="nucleotide sequence ID" value="NZ_JACTVA010000003.1"/>
</dbReference>
<evidence type="ECO:0000313" key="3">
    <source>
        <dbReference type="Proteomes" id="UP000626026"/>
    </source>
</evidence>
<dbReference type="Gene3D" id="2.60.120.1140">
    <property type="entry name" value="Protein of unknown function DUF192"/>
    <property type="match status" value="1"/>
</dbReference>
<reference evidence="2 3" key="1">
    <citation type="journal article" date="2013" name="Int. J. Syst. Evol. Microbiol.">
        <title>Roseomonas aerophila sp. nov., isolated from air.</title>
        <authorList>
            <person name="Kim S.J."/>
            <person name="Weon H.Y."/>
            <person name="Ahn J.H."/>
            <person name="Hong S.B."/>
            <person name="Seok S.J."/>
            <person name="Whang K.S."/>
            <person name="Kwon S.W."/>
        </authorList>
    </citation>
    <scope>NUCLEOTIDE SEQUENCE [LARGE SCALE GENOMIC DNA]</scope>
    <source>
        <strain evidence="2 3">NBRC 108923</strain>
    </source>
</reference>
<dbReference type="PANTHER" id="PTHR37953:SF1">
    <property type="entry name" value="UPF0127 PROTEIN MJ1496"/>
    <property type="match status" value="1"/>
</dbReference>
<comment type="caution">
    <text evidence="2">The sequence shown here is derived from an EMBL/GenBank/DDBJ whole genome shotgun (WGS) entry which is preliminary data.</text>
</comment>
<dbReference type="Proteomes" id="UP000626026">
    <property type="component" value="Unassembled WGS sequence"/>
</dbReference>
<organism evidence="2 3">
    <name type="scientific">Teichococcus aerophilus</name>
    <dbReference type="NCBI Taxonomy" id="1224513"/>
    <lineage>
        <taxon>Bacteria</taxon>
        <taxon>Pseudomonadati</taxon>
        <taxon>Pseudomonadota</taxon>
        <taxon>Alphaproteobacteria</taxon>
        <taxon>Acetobacterales</taxon>
        <taxon>Roseomonadaceae</taxon>
        <taxon>Roseomonas</taxon>
    </lineage>
</organism>
<evidence type="ECO:0000313" key="2">
    <source>
        <dbReference type="EMBL" id="MBC9205731.1"/>
    </source>
</evidence>